<dbReference type="PANTHER" id="PTHR13142">
    <property type="entry name" value="INNER CENTROMERE PROTEIN"/>
    <property type="match status" value="1"/>
</dbReference>
<dbReference type="EMBL" id="KL662089">
    <property type="protein sequence ID" value="KFM23229.1"/>
    <property type="molecule type" value="Genomic_DNA"/>
</dbReference>
<dbReference type="OrthoDB" id="6123at2759"/>
<dbReference type="Proteomes" id="UP000028924">
    <property type="component" value="Unassembled WGS sequence"/>
</dbReference>
<feature type="region of interest" description="Disordered" evidence="3">
    <location>
        <begin position="230"/>
        <end position="294"/>
    </location>
</feature>
<gene>
    <name evidence="4" type="ORF">F751_3420</name>
</gene>
<accession>A0A087SBX5</accession>
<feature type="compositionally biased region" description="Polar residues" evidence="3">
    <location>
        <begin position="241"/>
        <end position="251"/>
    </location>
</feature>
<dbReference type="PANTHER" id="PTHR13142:SF1">
    <property type="entry name" value="INNER CENTROMERE PROTEIN"/>
    <property type="match status" value="1"/>
</dbReference>
<proteinExistence type="predicted"/>
<organism evidence="4 5">
    <name type="scientific">Auxenochlorella protothecoides</name>
    <name type="common">Green microalga</name>
    <name type="synonym">Chlorella protothecoides</name>
    <dbReference type="NCBI Taxonomy" id="3075"/>
    <lineage>
        <taxon>Eukaryota</taxon>
        <taxon>Viridiplantae</taxon>
        <taxon>Chlorophyta</taxon>
        <taxon>core chlorophytes</taxon>
        <taxon>Trebouxiophyceae</taxon>
        <taxon>Chlorellales</taxon>
        <taxon>Chlorellaceae</taxon>
        <taxon>Auxenochlorella</taxon>
    </lineage>
</organism>
<dbReference type="RefSeq" id="XP_011396099.1">
    <property type="nucleotide sequence ID" value="XM_011397797.1"/>
</dbReference>
<dbReference type="KEGG" id="apro:F751_3420"/>
<keyword evidence="2" id="KW-0963">Cytoplasm</keyword>
<reference evidence="4 5" key="1">
    <citation type="journal article" date="2014" name="BMC Genomics">
        <title>Oil accumulation mechanisms of the oleaginous microalga Chlorella protothecoides revealed through its genome, transcriptomes, and proteomes.</title>
        <authorList>
            <person name="Gao C."/>
            <person name="Wang Y."/>
            <person name="Shen Y."/>
            <person name="Yan D."/>
            <person name="He X."/>
            <person name="Dai J."/>
            <person name="Wu Q."/>
        </authorList>
    </citation>
    <scope>NUCLEOTIDE SEQUENCE [LARGE SCALE GENOMIC DNA]</scope>
    <source>
        <strain evidence="4 5">0710</strain>
    </source>
</reference>
<feature type="compositionally biased region" description="Low complexity" evidence="3">
    <location>
        <begin position="150"/>
        <end position="166"/>
    </location>
</feature>
<name>A0A087SBX5_AUXPR</name>
<dbReference type="eggNOG" id="ENOG502RRF6">
    <property type="taxonomic scope" value="Eukaryota"/>
</dbReference>
<dbReference type="STRING" id="3075.A0A087SBX5"/>
<feature type="compositionally biased region" description="Basic and acidic residues" evidence="3">
    <location>
        <begin position="68"/>
        <end position="84"/>
    </location>
</feature>
<feature type="region of interest" description="Disordered" evidence="3">
    <location>
        <begin position="115"/>
        <end position="166"/>
    </location>
</feature>
<sequence>MPRRQSTIQRTPPLPDLQHQTLLTLQAADAARRAQEARDAERERRRLELERARAERLAAKQAADAEEAQERAEAALRKQQEAAARRKQQLEAGKGGAGPKRKEVALAFGAALPPATADAVPRHASQAAAQQARPALHKPDRENEGPNPSTAALPGAAPTAGAAAVPGAAKPLKKILYNGQQVHSEAGPAKLRLAPAALPQGAQPHGVGLTAGANLQSQGLAPAASRPLLQAAQAQGPPPGSSTSTLVQKQPGSPGAVPRASSAGSRHNYEISPYKSDDSSDDEEPQKPVPEWARGKTHLDPDLIFQQQHKTCSLDEVFDTSKSSGRNLNRRTSTGNWAGDRLTWQEEMRYKKAMGFA</sequence>
<evidence type="ECO:0000256" key="1">
    <source>
        <dbReference type="ARBA" id="ARBA00004496"/>
    </source>
</evidence>
<dbReference type="AlphaFoldDB" id="A0A087SBX5"/>
<dbReference type="GO" id="GO:0005737">
    <property type="term" value="C:cytoplasm"/>
    <property type="evidence" value="ECO:0007669"/>
    <property type="project" value="UniProtKB-SubCell"/>
</dbReference>
<comment type="subcellular location">
    <subcellularLocation>
        <location evidence="1">Cytoplasm</location>
    </subcellularLocation>
</comment>
<evidence type="ECO:0000256" key="2">
    <source>
        <dbReference type="ARBA" id="ARBA00022490"/>
    </source>
</evidence>
<evidence type="ECO:0000256" key="3">
    <source>
        <dbReference type="SAM" id="MobiDB-lite"/>
    </source>
</evidence>
<evidence type="ECO:0000313" key="4">
    <source>
        <dbReference type="EMBL" id="KFM23229.1"/>
    </source>
</evidence>
<keyword evidence="5" id="KW-1185">Reference proteome</keyword>
<dbReference type="GeneID" id="23614811"/>
<feature type="region of interest" description="Disordered" evidence="3">
    <location>
        <begin position="55"/>
        <end position="101"/>
    </location>
</feature>
<evidence type="ECO:0000313" key="5">
    <source>
        <dbReference type="Proteomes" id="UP000028924"/>
    </source>
</evidence>
<protein>
    <submittedName>
        <fullName evidence="4">Uncharacterized protein</fullName>
    </submittedName>
</protein>